<reference evidence="3" key="1">
    <citation type="submission" date="2016-10" db="EMBL/GenBank/DDBJ databases">
        <authorList>
            <person name="Varghese N."/>
            <person name="Submissions S."/>
        </authorList>
    </citation>
    <scope>NUCLEOTIDE SEQUENCE [LARGE SCALE GENOMIC DNA]</scope>
    <source>
        <strain evidence="3">DSM 17038</strain>
    </source>
</reference>
<dbReference type="EMBL" id="FOOX01000013">
    <property type="protein sequence ID" value="SFG99237.1"/>
    <property type="molecule type" value="Genomic_DNA"/>
</dbReference>
<feature type="region of interest" description="Disordered" evidence="1">
    <location>
        <begin position="132"/>
        <end position="151"/>
    </location>
</feature>
<dbReference type="InterPro" id="IPR043504">
    <property type="entry name" value="Peptidase_S1_PA_chymotrypsin"/>
</dbReference>
<protein>
    <recommendedName>
        <fullName evidence="4">Trypsin-like peptidase domain-containing protein</fullName>
    </recommendedName>
</protein>
<proteinExistence type="predicted"/>
<accession>A0A1I2WF07</accession>
<dbReference type="InterPro" id="IPR009003">
    <property type="entry name" value="Peptidase_S1_PA"/>
</dbReference>
<gene>
    <name evidence="2" type="ORF">SAMN05660649_03433</name>
</gene>
<dbReference type="OrthoDB" id="104542at2"/>
<dbReference type="STRING" id="341036.SAMN05660649_03433"/>
<evidence type="ECO:0008006" key="4">
    <source>
        <dbReference type="Google" id="ProtNLM"/>
    </source>
</evidence>
<evidence type="ECO:0000256" key="1">
    <source>
        <dbReference type="SAM" id="MobiDB-lite"/>
    </source>
</evidence>
<name>A0A1I2WF07_9FIRM</name>
<evidence type="ECO:0000313" key="2">
    <source>
        <dbReference type="EMBL" id="SFG99237.1"/>
    </source>
</evidence>
<dbReference type="Gene3D" id="2.40.10.10">
    <property type="entry name" value="Trypsin-like serine proteases"/>
    <property type="match status" value="1"/>
</dbReference>
<evidence type="ECO:0000313" key="3">
    <source>
        <dbReference type="Proteomes" id="UP000199337"/>
    </source>
</evidence>
<dbReference type="AlphaFoldDB" id="A0A1I2WF07"/>
<sequence>MERHYRTLEKVRHRILGLPNVRGVGVGYKRVGLSRTDKPAIIVFVEKKLPVGDLHRDHRIPNKVKGLATDVIEIGRVKLLERPQKLRPAVPGSSIGHYKITAGTFGAVVKDSKTGEKLILSNNHILANGTDGKDGRASIGDPILQPGAYDGGKDSDRIAELHRFIPLIREYEQPECAVAAKAASIGNSIIKLIRPAYELRLYKSTRSSNMVDCAVAKPVSPGVIDDRVLEIGRVAGVGEIKEGMTVQKSGRSSGLTSGEITARGVTLKVDLSDEEAGWFSDQVVSDLVCKPGDSGSLIVDQDNRAVGLLFAGSDAYCIFNRIQNVMDLLQIEF</sequence>
<dbReference type="Proteomes" id="UP000199337">
    <property type="component" value="Unassembled WGS sequence"/>
</dbReference>
<organism evidence="2 3">
    <name type="scientific">Desulfotruncus arcticus DSM 17038</name>
    <dbReference type="NCBI Taxonomy" id="1121424"/>
    <lineage>
        <taxon>Bacteria</taxon>
        <taxon>Bacillati</taxon>
        <taxon>Bacillota</taxon>
        <taxon>Clostridia</taxon>
        <taxon>Eubacteriales</taxon>
        <taxon>Desulfallaceae</taxon>
        <taxon>Desulfotruncus</taxon>
    </lineage>
</organism>
<dbReference type="RefSeq" id="WP_092472580.1">
    <property type="nucleotide sequence ID" value="NZ_FOOX01000013.1"/>
</dbReference>
<dbReference type="SUPFAM" id="SSF50494">
    <property type="entry name" value="Trypsin-like serine proteases"/>
    <property type="match status" value="1"/>
</dbReference>
<keyword evidence="3" id="KW-1185">Reference proteome</keyword>